<dbReference type="Pfam" id="PF01408">
    <property type="entry name" value="GFO_IDH_MocA"/>
    <property type="match status" value="1"/>
</dbReference>
<evidence type="ECO:0000313" key="5">
    <source>
        <dbReference type="Proteomes" id="UP001596443"/>
    </source>
</evidence>
<sequence length="418" mass="44800">MVLDAAIVGTGADPEERDRTGFAMAYRHAPAYERLDDVRLVACADIVPENAAAFADRFDIPDEHVYEDYEAMLDGAEPDVVSVCVPPAIHADIVVGCADSGVPSAVHCEKPMATTWGDCRRMVDACEDAGVQLTINHQRRFGEPFTRAKRLLEDGTVGDLERVEFGQDNLFDAGVHQFDLAGYYAEFADVEWVLSGIDYREENKWFGSHNENQGLAQWRYETGVRGLASTGTDPGMGDDFTGCYLRLVGSDGVVEIGVEDGPTLRYRVDGSGWTAVDVGATVHGPTSGVVRAGARKLLERVPGVDERRVDPPTFVDKAIEEVVDALVEGRTPAISGRRSLCAAELPFAAWESVRRRGRVDLPLDVDDNPLEAMVENGQIGPGARTTAEAGASEAGDGGDAAAPDATERAVADGDGGDD</sequence>
<proteinExistence type="predicted"/>
<dbReference type="InterPro" id="IPR000683">
    <property type="entry name" value="Gfo/Idh/MocA-like_OxRdtase_N"/>
</dbReference>
<organism evidence="4 5">
    <name type="scientific">Halobaculum halobium</name>
    <dbReference type="NCBI Taxonomy" id="3032281"/>
    <lineage>
        <taxon>Archaea</taxon>
        <taxon>Methanobacteriati</taxon>
        <taxon>Methanobacteriota</taxon>
        <taxon>Stenosarchaea group</taxon>
        <taxon>Halobacteria</taxon>
        <taxon>Halobacteriales</taxon>
        <taxon>Haloferacaceae</taxon>
        <taxon>Halobaculum</taxon>
    </lineage>
</organism>
<dbReference type="GeneID" id="81211317"/>
<dbReference type="PANTHER" id="PTHR43818">
    <property type="entry name" value="BCDNA.GH03377"/>
    <property type="match status" value="1"/>
</dbReference>
<dbReference type="SUPFAM" id="SSF51735">
    <property type="entry name" value="NAD(P)-binding Rossmann-fold domains"/>
    <property type="match status" value="1"/>
</dbReference>
<dbReference type="PANTHER" id="PTHR43818:SF11">
    <property type="entry name" value="BCDNA.GH03377"/>
    <property type="match status" value="1"/>
</dbReference>
<name>A0ABD5T648_9EURY</name>
<accession>A0ABD5T648</accession>
<dbReference type="InterPro" id="IPR036291">
    <property type="entry name" value="NAD(P)-bd_dom_sf"/>
</dbReference>
<feature type="compositionally biased region" description="Low complexity" evidence="2">
    <location>
        <begin position="382"/>
        <end position="404"/>
    </location>
</feature>
<gene>
    <name evidence="4" type="ORF">ACFQFD_00950</name>
</gene>
<dbReference type="Proteomes" id="UP001596443">
    <property type="component" value="Unassembled WGS sequence"/>
</dbReference>
<dbReference type="Gene3D" id="3.30.360.10">
    <property type="entry name" value="Dihydrodipicolinate Reductase, domain 2"/>
    <property type="match status" value="1"/>
</dbReference>
<keyword evidence="1" id="KW-0560">Oxidoreductase</keyword>
<feature type="region of interest" description="Disordered" evidence="2">
    <location>
        <begin position="375"/>
        <end position="418"/>
    </location>
</feature>
<dbReference type="Gene3D" id="3.40.50.720">
    <property type="entry name" value="NAD(P)-binding Rossmann-like Domain"/>
    <property type="match status" value="1"/>
</dbReference>
<dbReference type="AlphaFoldDB" id="A0ABD5T648"/>
<evidence type="ECO:0000259" key="3">
    <source>
        <dbReference type="Pfam" id="PF01408"/>
    </source>
</evidence>
<protein>
    <submittedName>
        <fullName evidence="4">Gfo/Idh/MocA family oxidoreductase</fullName>
    </submittedName>
</protein>
<comment type="caution">
    <text evidence="4">The sequence shown here is derived from an EMBL/GenBank/DDBJ whole genome shotgun (WGS) entry which is preliminary data.</text>
</comment>
<keyword evidence="5" id="KW-1185">Reference proteome</keyword>
<dbReference type="SUPFAM" id="SSF55347">
    <property type="entry name" value="Glyceraldehyde-3-phosphate dehydrogenase-like, C-terminal domain"/>
    <property type="match status" value="1"/>
</dbReference>
<dbReference type="InterPro" id="IPR050463">
    <property type="entry name" value="Gfo/Idh/MocA_oxidrdct_glycsds"/>
</dbReference>
<evidence type="ECO:0000256" key="2">
    <source>
        <dbReference type="SAM" id="MobiDB-lite"/>
    </source>
</evidence>
<reference evidence="4 5" key="1">
    <citation type="journal article" date="2019" name="Int. J. Syst. Evol. Microbiol.">
        <title>The Global Catalogue of Microorganisms (GCM) 10K type strain sequencing project: providing services to taxonomists for standard genome sequencing and annotation.</title>
        <authorList>
            <consortium name="The Broad Institute Genomics Platform"/>
            <consortium name="The Broad Institute Genome Sequencing Center for Infectious Disease"/>
            <person name="Wu L."/>
            <person name="Ma J."/>
        </authorList>
    </citation>
    <scope>NUCLEOTIDE SEQUENCE [LARGE SCALE GENOMIC DNA]</scope>
    <source>
        <strain evidence="4 5">SYNS20</strain>
    </source>
</reference>
<dbReference type="GO" id="GO:0016491">
    <property type="term" value="F:oxidoreductase activity"/>
    <property type="evidence" value="ECO:0007669"/>
    <property type="project" value="UniProtKB-KW"/>
</dbReference>
<dbReference type="RefSeq" id="WP_284063780.1">
    <property type="nucleotide sequence ID" value="NZ_CP126159.1"/>
</dbReference>
<dbReference type="EMBL" id="JBHSWX010000001">
    <property type="protein sequence ID" value="MFC6784601.1"/>
    <property type="molecule type" value="Genomic_DNA"/>
</dbReference>
<evidence type="ECO:0000313" key="4">
    <source>
        <dbReference type="EMBL" id="MFC6784601.1"/>
    </source>
</evidence>
<evidence type="ECO:0000256" key="1">
    <source>
        <dbReference type="ARBA" id="ARBA00023002"/>
    </source>
</evidence>
<feature type="domain" description="Gfo/Idh/MocA-like oxidoreductase N-terminal" evidence="3">
    <location>
        <begin position="21"/>
        <end position="137"/>
    </location>
</feature>